<proteinExistence type="predicted"/>
<organism evidence="1 2">
    <name type="scientific">Linderina macrospora</name>
    <dbReference type="NCBI Taxonomy" id="4868"/>
    <lineage>
        <taxon>Eukaryota</taxon>
        <taxon>Fungi</taxon>
        <taxon>Fungi incertae sedis</taxon>
        <taxon>Zoopagomycota</taxon>
        <taxon>Kickxellomycotina</taxon>
        <taxon>Kickxellomycetes</taxon>
        <taxon>Kickxellales</taxon>
        <taxon>Kickxellaceae</taxon>
        <taxon>Linderina</taxon>
    </lineage>
</organism>
<comment type="caution">
    <text evidence="1">The sequence shown here is derived from an EMBL/GenBank/DDBJ whole genome shotgun (WGS) entry which is preliminary data.</text>
</comment>
<evidence type="ECO:0000313" key="2">
    <source>
        <dbReference type="Proteomes" id="UP001150603"/>
    </source>
</evidence>
<reference evidence="1" key="1">
    <citation type="submission" date="2022-07" db="EMBL/GenBank/DDBJ databases">
        <title>Phylogenomic reconstructions and comparative analyses of Kickxellomycotina fungi.</title>
        <authorList>
            <person name="Reynolds N.K."/>
            <person name="Stajich J.E."/>
            <person name="Barry K."/>
            <person name="Grigoriev I.V."/>
            <person name="Crous P."/>
            <person name="Smith M.E."/>
        </authorList>
    </citation>
    <scope>NUCLEOTIDE SEQUENCE</scope>
    <source>
        <strain evidence="1">NRRL 5244</strain>
    </source>
</reference>
<dbReference type="Proteomes" id="UP001150603">
    <property type="component" value="Unassembled WGS sequence"/>
</dbReference>
<gene>
    <name evidence="1" type="ORF">FBU59_003865</name>
</gene>
<keyword evidence="2" id="KW-1185">Reference proteome</keyword>
<name>A0ACC1J755_9FUNG</name>
<sequence>MPLTTVTGGSKDATRQLLQPVIPGLTMPVGHIWYYLLSLAICATIHELGHALAASFSRVPLRQFGVFIMGIYPGAFVDLEATELEKRPVIEQLRIVCAGVWHNAVTAMCIYLLVYSGAMSKFFEAAGWQKIDGVAIVEIQKTSPLFGRVPELSIIWQIDDIRLDENGKRGGSAVARWTRALTATRRNAETVEQGFCAVQAENVDDGLCCEMSPQYPMGESPDTEIFCFEPYHSSNATTGKAPVTRRKRSQLPLLTSEPQWPSMCFDLRTVLERTGSLRCHTSAECPGTLPVCVLPRSPYPESRAMRIYYTTPTGSQEMTIYVGSLDRLWLDIHVSSLVPPKYDWVPKNMPAWCDALGKYLLSFSIALCLLNALPAWYLDGDHALKLLLVSGAESNKAEKKDGERVMGGQAERVHAVVTMVTTALLAWCIGGSVLLLVL</sequence>
<evidence type="ECO:0000313" key="1">
    <source>
        <dbReference type="EMBL" id="KAJ1940260.1"/>
    </source>
</evidence>
<accession>A0ACC1J755</accession>
<dbReference type="EMBL" id="JANBPW010002596">
    <property type="protein sequence ID" value="KAJ1940260.1"/>
    <property type="molecule type" value="Genomic_DNA"/>
</dbReference>
<protein>
    <submittedName>
        <fullName evidence="1">Uncharacterized protein</fullName>
    </submittedName>
</protein>